<keyword evidence="3" id="KW-1185">Reference proteome</keyword>
<sequence>MLKNDVVYLRALEPTDLNFLYQVENNTNLWHVSGTQAPYSKYILEQYLQNATQDIYQAQQLRLAICTANHELVGLLDLFDFSPQNSRAGVGIVIAENKFKQQGYAKNALQLLIQYCFTVLNLNQLYANIEQDNTASLALFKAVNFELVGIKKQWNKRGNQFIDEALYQLINK</sequence>
<dbReference type="Gene3D" id="3.40.630.30">
    <property type="match status" value="1"/>
</dbReference>
<proteinExistence type="predicted"/>
<dbReference type="InterPro" id="IPR016181">
    <property type="entry name" value="Acyl_CoA_acyltransferase"/>
</dbReference>
<organism evidence="2 3">
    <name type="scientific">Flavobacterium agricola</name>
    <dbReference type="NCBI Taxonomy" id="2870839"/>
    <lineage>
        <taxon>Bacteria</taxon>
        <taxon>Pseudomonadati</taxon>
        <taxon>Bacteroidota</taxon>
        <taxon>Flavobacteriia</taxon>
        <taxon>Flavobacteriales</taxon>
        <taxon>Flavobacteriaceae</taxon>
        <taxon>Flavobacterium</taxon>
    </lineage>
</organism>
<protein>
    <submittedName>
        <fullName evidence="2">GNAT family N-acetyltransferase</fullName>
    </submittedName>
</protein>
<dbReference type="InterPro" id="IPR000182">
    <property type="entry name" value="GNAT_dom"/>
</dbReference>
<accession>A0ABY6M2Q6</accession>
<feature type="domain" description="N-acetyltransferase" evidence="1">
    <location>
        <begin position="7"/>
        <end position="172"/>
    </location>
</feature>
<evidence type="ECO:0000259" key="1">
    <source>
        <dbReference type="PROSITE" id="PS51186"/>
    </source>
</evidence>
<dbReference type="PANTHER" id="PTHR43415">
    <property type="entry name" value="SPERMIDINE N(1)-ACETYLTRANSFERASE"/>
    <property type="match status" value="1"/>
</dbReference>
<dbReference type="PROSITE" id="PS51186">
    <property type="entry name" value="GNAT"/>
    <property type="match status" value="1"/>
</dbReference>
<reference evidence="2" key="1">
    <citation type="submission" date="2021-08" db="EMBL/GenBank/DDBJ databases">
        <title>Flavobacterium sp. strain CC-SYL302.</title>
        <authorList>
            <person name="Lin S.-Y."/>
            <person name="Lee T.-H."/>
            <person name="Young C.-C."/>
        </authorList>
    </citation>
    <scope>NUCLEOTIDE SEQUENCE</scope>
    <source>
        <strain evidence="2">CC-SYL302</strain>
    </source>
</reference>
<name>A0ABY6M2Q6_9FLAO</name>
<evidence type="ECO:0000313" key="3">
    <source>
        <dbReference type="Proteomes" id="UP001163328"/>
    </source>
</evidence>
<dbReference type="SUPFAM" id="SSF55729">
    <property type="entry name" value="Acyl-CoA N-acyltransferases (Nat)"/>
    <property type="match status" value="1"/>
</dbReference>
<evidence type="ECO:0000313" key="2">
    <source>
        <dbReference type="EMBL" id="UYW01431.1"/>
    </source>
</evidence>
<dbReference type="EMBL" id="CP081495">
    <property type="protein sequence ID" value="UYW01431.1"/>
    <property type="molecule type" value="Genomic_DNA"/>
</dbReference>
<dbReference type="Proteomes" id="UP001163328">
    <property type="component" value="Chromosome"/>
</dbReference>
<dbReference type="RefSeq" id="WP_264433900.1">
    <property type="nucleotide sequence ID" value="NZ_CP081495.1"/>
</dbReference>
<dbReference type="PANTHER" id="PTHR43415:SF3">
    <property type="entry name" value="GNAT-FAMILY ACETYLTRANSFERASE"/>
    <property type="match status" value="1"/>
</dbReference>
<gene>
    <name evidence="2" type="ORF">K5I29_00275</name>
</gene>
<dbReference type="Pfam" id="PF13302">
    <property type="entry name" value="Acetyltransf_3"/>
    <property type="match status" value="1"/>
</dbReference>